<protein>
    <submittedName>
        <fullName evidence="2">Uncharacterized protein</fullName>
    </submittedName>
</protein>
<evidence type="ECO:0000256" key="1">
    <source>
        <dbReference type="SAM" id="MobiDB-lite"/>
    </source>
</evidence>
<gene>
    <name evidence="2" type="ORF">FIE12Z_5816</name>
</gene>
<feature type="compositionally biased region" description="Basic and acidic residues" evidence="1">
    <location>
        <begin position="631"/>
        <end position="646"/>
    </location>
</feature>
<dbReference type="STRING" id="2594813.A0A395MQ85"/>
<organism evidence="2 3">
    <name type="scientific">Fusarium flagelliforme</name>
    <dbReference type="NCBI Taxonomy" id="2675880"/>
    <lineage>
        <taxon>Eukaryota</taxon>
        <taxon>Fungi</taxon>
        <taxon>Dikarya</taxon>
        <taxon>Ascomycota</taxon>
        <taxon>Pezizomycotina</taxon>
        <taxon>Sordariomycetes</taxon>
        <taxon>Hypocreomycetidae</taxon>
        <taxon>Hypocreales</taxon>
        <taxon>Nectriaceae</taxon>
        <taxon>Fusarium</taxon>
        <taxon>Fusarium incarnatum-equiseti species complex</taxon>
    </lineage>
</organism>
<feature type="compositionally biased region" description="Basic and acidic residues" evidence="1">
    <location>
        <begin position="517"/>
        <end position="527"/>
    </location>
</feature>
<comment type="caution">
    <text evidence="2">The sequence shown here is derived from an EMBL/GenBank/DDBJ whole genome shotgun (WGS) entry which is preliminary data.</text>
</comment>
<proteinExistence type="predicted"/>
<dbReference type="EMBL" id="PXXK01000156">
    <property type="protein sequence ID" value="RFN49917.1"/>
    <property type="molecule type" value="Genomic_DNA"/>
</dbReference>
<accession>A0A395MQ85</accession>
<keyword evidence="3" id="KW-1185">Reference proteome</keyword>
<feature type="region of interest" description="Disordered" evidence="1">
    <location>
        <begin position="500"/>
        <end position="534"/>
    </location>
</feature>
<feature type="region of interest" description="Disordered" evidence="1">
    <location>
        <begin position="323"/>
        <end position="350"/>
    </location>
</feature>
<feature type="compositionally biased region" description="Basic and acidic residues" evidence="1">
    <location>
        <begin position="608"/>
        <end position="624"/>
    </location>
</feature>
<feature type="compositionally biased region" description="Basic and acidic residues" evidence="1">
    <location>
        <begin position="323"/>
        <end position="332"/>
    </location>
</feature>
<feature type="compositionally biased region" description="Basic and acidic residues" evidence="1">
    <location>
        <begin position="588"/>
        <end position="600"/>
    </location>
</feature>
<feature type="region of interest" description="Disordered" evidence="1">
    <location>
        <begin position="556"/>
        <end position="732"/>
    </location>
</feature>
<evidence type="ECO:0000313" key="2">
    <source>
        <dbReference type="EMBL" id="RFN49917.1"/>
    </source>
</evidence>
<sequence length="732" mass="82757">MNDPKPAEIISQLNNFCERWISKAHPPQSPKESYLIKLNDADKRHRDAYRTWEMEGIESPSTAGLDHMLACGGDLKKLKDQKGVVDQQEIEYQQKYRDVEKFMVQDLLDTFGRLVAKRLITEWLAEQPALPTPALEPVDDEPPPANIESDIQSSLLSSEDQQSHLSDTTTTPLSPHRADEVNQSIEVVPIRGGETKQDLKPQKRAMSPNPEQPMTNKRRRPESSVSLTDRTIEFDEVYQHGRATKKYVIEFYKGDYYIVECEQHNKVFATKSPLNGARSHLNGSSHPDSSPTTETAIRLFGRVVLGCNDGLVELNNSVAFRPSYDEQGHPDSEFCPPEDLTDDPFNSPQTRYSQSLLNPQVDPQPGEVYTAFWPKDKRYHAILILPWGSFRPLGIPGWEGSSLEDTPHLKFPDEIPASCEYDPCTGVVGFADAYQFGGTQAAQREYPIMYFDAVEYPWKCNYGWVPVTEMCEYDPSDSSIPHKRQVDEFLLNYKNYQAGLTRTTDSNDDTLPDGSDDTNHTSPEVERSGLFVDDNTLASKHDSLCGSEGEIAEHLEQETAKPDITAPAKVPSPELNARPTKQKTMSTDQERTRAVDEKPPTKPRVHRRSNDHYSPEPRNAREEINNWPYESWREPKRRSETVRRDSGLGLEGEWNHHDSSVPPTPRAQYAPMGPTPNGLRQIPEATSSIATPSTGTRDGRPPTGPKADVNRDRNRLAKRGGRMLSHFMPRRR</sequence>
<feature type="compositionally biased region" description="Acidic residues" evidence="1">
    <location>
        <begin position="506"/>
        <end position="516"/>
    </location>
</feature>
<dbReference type="Proteomes" id="UP000265631">
    <property type="component" value="Unassembled WGS sequence"/>
</dbReference>
<reference evidence="2 3" key="1">
    <citation type="journal article" date="2018" name="PLoS Pathog.">
        <title>Evolution of structural diversity of trichothecenes, a family of toxins produced by plant pathogenic and entomopathogenic fungi.</title>
        <authorList>
            <person name="Proctor R.H."/>
            <person name="McCormick S.P."/>
            <person name="Kim H.S."/>
            <person name="Cardoza R.E."/>
            <person name="Stanley A.M."/>
            <person name="Lindo L."/>
            <person name="Kelly A."/>
            <person name="Brown D.W."/>
            <person name="Lee T."/>
            <person name="Vaughan M.M."/>
            <person name="Alexander N.J."/>
            <person name="Busman M."/>
            <person name="Gutierrez S."/>
        </authorList>
    </citation>
    <scope>NUCLEOTIDE SEQUENCE [LARGE SCALE GENOMIC DNA]</scope>
    <source>
        <strain evidence="2 3">NRRL 13405</strain>
    </source>
</reference>
<name>A0A395MQ85_9HYPO</name>
<feature type="region of interest" description="Disordered" evidence="1">
    <location>
        <begin position="155"/>
        <end position="228"/>
    </location>
</feature>
<feature type="compositionally biased region" description="Low complexity" evidence="1">
    <location>
        <begin position="155"/>
        <end position="167"/>
    </location>
</feature>
<dbReference type="OrthoDB" id="4835412at2759"/>
<evidence type="ECO:0000313" key="3">
    <source>
        <dbReference type="Proteomes" id="UP000265631"/>
    </source>
</evidence>
<dbReference type="AlphaFoldDB" id="A0A395MQ85"/>
<feature type="compositionally biased region" description="Polar residues" evidence="1">
    <location>
        <begin position="684"/>
        <end position="696"/>
    </location>
</feature>